<evidence type="ECO:0000313" key="2">
    <source>
        <dbReference type="EMBL" id="MBZ4038903.1"/>
    </source>
</evidence>
<dbReference type="RefSeq" id="WP_223675103.1">
    <property type="nucleotide sequence ID" value="NZ_JAINZW010000002.1"/>
</dbReference>
<name>A0ABS7T4W8_9GAMM</name>
<feature type="transmembrane region" description="Helical" evidence="1">
    <location>
        <begin position="63"/>
        <end position="89"/>
    </location>
</feature>
<dbReference type="Pfam" id="PF10011">
    <property type="entry name" value="DUF2254"/>
    <property type="match status" value="1"/>
</dbReference>
<feature type="transmembrane region" description="Helical" evidence="1">
    <location>
        <begin position="22"/>
        <end position="43"/>
    </location>
</feature>
<evidence type="ECO:0000256" key="1">
    <source>
        <dbReference type="SAM" id="Phobius"/>
    </source>
</evidence>
<gene>
    <name evidence="2" type="ORF">K6753_05100</name>
</gene>
<dbReference type="InterPro" id="IPR018723">
    <property type="entry name" value="DUF2254_membrane"/>
</dbReference>
<sequence length="435" mass="46967">MSGQDGITTRLQWLWLQARRRLWFRATAFSALAVATALVAIVAERYIPWELSDQIGAEAVSSLLNIIAASMLSVTIFSLSTLVAALSSATSNVTPRATRLLAEDTRAQNALATFIGSFLFSLVGIIGVHAGLYGQRGRVVLYVVTLFVIVVIVATLLRWIDHVSRLGRVGETADRVEDTATRALRDRHVRPFLGGRPFPEPLQPPKGAHPVPSERFGYVQHVDMRALEDWASGEGASVLVASPPGTYVDARWPLAWIDGSIGNDGEEAVRDAFSVGDMRSFDQDPRFGLSVLTEIASRALSPAVNDPGTAIDILGRATRSLATWAAPTPAEAQETPYPNVCVPGILVDDLFEDVFVPIARDGAALVEVALRVQKSLESLAGTGDARYIAAAVRQSDMALARAEHALVLEYDRERIRQAAARVRAFADEPVGQPPA</sequence>
<accession>A0ABS7T4W8</accession>
<dbReference type="EMBL" id="JAINZW010000002">
    <property type="protein sequence ID" value="MBZ4038903.1"/>
    <property type="molecule type" value="Genomic_DNA"/>
</dbReference>
<protein>
    <submittedName>
        <fullName evidence="2">DUF2254 domain-containing protein</fullName>
    </submittedName>
</protein>
<keyword evidence="1" id="KW-1133">Transmembrane helix</keyword>
<organism evidence="2 3">
    <name type="scientific">Novilysobacter selenitireducens</name>
    <dbReference type="NCBI Taxonomy" id="2872639"/>
    <lineage>
        <taxon>Bacteria</taxon>
        <taxon>Pseudomonadati</taxon>
        <taxon>Pseudomonadota</taxon>
        <taxon>Gammaproteobacteria</taxon>
        <taxon>Lysobacterales</taxon>
        <taxon>Lysobacteraceae</taxon>
        <taxon>Novilysobacter</taxon>
    </lineage>
</organism>
<proteinExistence type="predicted"/>
<feature type="transmembrane region" description="Helical" evidence="1">
    <location>
        <begin position="110"/>
        <end position="133"/>
    </location>
</feature>
<comment type="caution">
    <text evidence="2">The sequence shown here is derived from an EMBL/GenBank/DDBJ whole genome shotgun (WGS) entry which is preliminary data.</text>
</comment>
<keyword evidence="3" id="KW-1185">Reference proteome</keyword>
<dbReference type="Proteomes" id="UP001430954">
    <property type="component" value="Unassembled WGS sequence"/>
</dbReference>
<keyword evidence="1" id="KW-0472">Membrane</keyword>
<keyword evidence="1" id="KW-0812">Transmembrane</keyword>
<evidence type="ECO:0000313" key="3">
    <source>
        <dbReference type="Proteomes" id="UP001430954"/>
    </source>
</evidence>
<feature type="transmembrane region" description="Helical" evidence="1">
    <location>
        <begin position="139"/>
        <end position="160"/>
    </location>
</feature>
<reference evidence="2 3" key="1">
    <citation type="submission" date="2021-09" db="EMBL/GenBank/DDBJ databases">
        <title>Lysobacter sp. 13A isolated from the river sediment.</title>
        <authorList>
            <person name="Liu H."/>
            <person name="Li S."/>
            <person name="Mao S."/>
        </authorList>
    </citation>
    <scope>NUCLEOTIDE SEQUENCE [LARGE SCALE GENOMIC DNA]</scope>
    <source>
        <strain evidence="2 3">13A</strain>
    </source>
</reference>